<reference evidence="1 2" key="1">
    <citation type="submission" date="2019-02" db="EMBL/GenBank/DDBJ databases">
        <title>Corallincola luteus sp. nov., a marine bacterium isolated from surface sediment of Bohai Sea in China.</title>
        <authorList>
            <person name="Ren Q."/>
        </authorList>
    </citation>
    <scope>NUCLEOTIDE SEQUENCE [LARGE SCALE GENOMIC DNA]</scope>
    <source>
        <strain evidence="1 2">DASS28</strain>
    </source>
</reference>
<name>A0ABY2ARJ3_9GAMM</name>
<proteinExistence type="predicted"/>
<gene>
    <name evidence="1" type="ORF">EZV61_03480</name>
</gene>
<evidence type="ECO:0000313" key="1">
    <source>
        <dbReference type="EMBL" id="TCI05038.1"/>
    </source>
</evidence>
<sequence>MSDTPKRPRGRPVGSKSKFTSAMNEAIAGDLLQFRKMALANARDPGNEHQLNWAQICKGWGAQPRSTMPNINVDCDSLDIKDHAKAIALAMVRGRIPPDVAQSALSVIRDALLAVDMADLEALIDKALSQRGLEVA</sequence>
<accession>A0ABY2ARJ3</accession>
<dbReference type="EMBL" id="SJXE01000001">
    <property type="protein sequence ID" value="TCI05038.1"/>
    <property type="molecule type" value="Genomic_DNA"/>
</dbReference>
<organism evidence="1 2">
    <name type="scientific">Corallincola luteus</name>
    <dbReference type="NCBI Taxonomy" id="1775177"/>
    <lineage>
        <taxon>Bacteria</taxon>
        <taxon>Pseudomonadati</taxon>
        <taxon>Pseudomonadota</taxon>
        <taxon>Gammaproteobacteria</taxon>
        <taxon>Alteromonadales</taxon>
        <taxon>Psychromonadaceae</taxon>
        <taxon>Corallincola</taxon>
    </lineage>
</organism>
<dbReference type="Proteomes" id="UP000292554">
    <property type="component" value="Unassembled WGS sequence"/>
</dbReference>
<keyword evidence="2" id="KW-1185">Reference proteome</keyword>
<comment type="caution">
    <text evidence="1">The sequence shown here is derived from an EMBL/GenBank/DDBJ whole genome shotgun (WGS) entry which is preliminary data.</text>
</comment>
<protein>
    <submittedName>
        <fullName evidence="1">Uncharacterized protein</fullName>
    </submittedName>
</protein>
<dbReference type="RefSeq" id="WP_131414341.1">
    <property type="nucleotide sequence ID" value="NZ_SJXE01000001.1"/>
</dbReference>
<evidence type="ECO:0000313" key="2">
    <source>
        <dbReference type="Proteomes" id="UP000292554"/>
    </source>
</evidence>